<dbReference type="PRINTS" id="PR00455">
    <property type="entry name" value="HTHTETR"/>
</dbReference>
<evidence type="ECO:0000313" key="5">
    <source>
        <dbReference type="Proteomes" id="UP000295063"/>
    </source>
</evidence>
<feature type="DNA-binding region" description="H-T-H motif" evidence="2">
    <location>
        <begin position="32"/>
        <end position="51"/>
    </location>
</feature>
<dbReference type="InterPro" id="IPR009057">
    <property type="entry name" value="Homeodomain-like_sf"/>
</dbReference>
<evidence type="ECO:0000259" key="3">
    <source>
        <dbReference type="PROSITE" id="PS50977"/>
    </source>
</evidence>
<evidence type="ECO:0000256" key="2">
    <source>
        <dbReference type="PROSITE-ProRule" id="PRU00335"/>
    </source>
</evidence>
<reference evidence="4 5" key="1">
    <citation type="submission" date="2019-03" db="EMBL/GenBank/DDBJ databases">
        <title>Genomic Encyclopedia of Type Strains, Phase IV (KMG-IV): sequencing the most valuable type-strain genomes for metagenomic binning, comparative biology and taxonomic classification.</title>
        <authorList>
            <person name="Goeker M."/>
        </authorList>
    </citation>
    <scope>NUCLEOTIDE SEQUENCE [LARGE SCALE GENOMIC DNA]</scope>
    <source>
        <strain evidence="4 5">DSM 15969</strain>
    </source>
</reference>
<protein>
    <submittedName>
        <fullName evidence="4">TetR family transcriptional regulator</fullName>
    </submittedName>
</protein>
<dbReference type="OrthoDB" id="9814200at2"/>
<evidence type="ECO:0000256" key="1">
    <source>
        <dbReference type="ARBA" id="ARBA00023125"/>
    </source>
</evidence>
<name>A0A4R1Q679_9FIRM</name>
<dbReference type="PROSITE" id="PS50977">
    <property type="entry name" value="HTH_TETR_2"/>
    <property type="match status" value="1"/>
</dbReference>
<dbReference type="AlphaFoldDB" id="A0A4R1Q679"/>
<dbReference type="Proteomes" id="UP000295063">
    <property type="component" value="Unassembled WGS sequence"/>
</dbReference>
<evidence type="ECO:0000313" key="4">
    <source>
        <dbReference type="EMBL" id="TCL36748.1"/>
    </source>
</evidence>
<dbReference type="InterPro" id="IPR001647">
    <property type="entry name" value="HTH_TetR"/>
</dbReference>
<dbReference type="SUPFAM" id="SSF46689">
    <property type="entry name" value="Homeodomain-like"/>
    <property type="match status" value="1"/>
</dbReference>
<sequence length="205" mass="23283">MARTPQDPQIRITEILDTAEQLFSDKGYRGTTISDIAKMMGTAQGMLYYYFKSKEDILEALINRHAASILSEAKDIAYSETIAPPRKIELMVYTGLRGVQYKDGLFLDLLHDEQQLHIKYRISRHCNLSLTPWLLNVIAEGIEKDYFHVPHPQTALDFILLMLDFLIVSLPEKMPAELLALRLKMAGTLIEKTLGAQEGTIQISM</sequence>
<organism evidence="4 5">
    <name type="scientific">Anaerospora hongkongensis</name>
    <dbReference type="NCBI Taxonomy" id="244830"/>
    <lineage>
        <taxon>Bacteria</taxon>
        <taxon>Bacillati</taxon>
        <taxon>Bacillota</taxon>
        <taxon>Negativicutes</taxon>
        <taxon>Selenomonadales</taxon>
        <taxon>Sporomusaceae</taxon>
        <taxon>Anaerospora</taxon>
    </lineage>
</organism>
<dbReference type="InterPro" id="IPR050624">
    <property type="entry name" value="HTH-type_Tx_Regulator"/>
</dbReference>
<accession>A0A4R1Q679</accession>
<dbReference type="Pfam" id="PF00440">
    <property type="entry name" value="TetR_N"/>
    <property type="match status" value="1"/>
</dbReference>
<comment type="caution">
    <text evidence="4">The sequence shown here is derived from an EMBL/GenBank/DDBJ whole genome shotgun (WGS) entry which is preliminary data.</text>
</comment>
<dbReference type="GO" id="GO:0003677">
    <property type="term" value="F:DNA binding"/>
    <property type="evidence" value="ECO:0007669"/>
    <property type="project" value="UniProtKB-UniRule"/>
</dbReference>
<keyword evidence="5" id="KW-1185">Reference proteome</keyword>
<dbReference type="RefSeq" id="WP_132080130.1">
    <property type="nucleotide sequence ID" value="NZ_SLUI01000007.1"/>
</dbReference>
<feature type="domain" description="HTH tetR-type" evidence="3">
    <location>
        <begin position="9"/>
        <end position="69"/>
    </location>
</feature>
<dbReference type="PANTHER" id="PTHR43479:SF11">
    <property type="entry name" value="ACREF_ENVCD OPERON REPRESSOR-RELATED"/>
    <property type="match status" value="1"/>
</dbReference>
<dbReference type="PANTHER" id="PTHR43479">
    <property type="entry name" value="ACREF/ENVCD OPERON REPRESSOR-RELATED"/>
    <property type="match status" value="1"/>
</dbReference>
<keyword evidence="1 2" id="KW-0238">DNA-binding</keyword>
<dbReference type="EMBL" id="SLUI01000007">
    <property type="protein sequence ID" value="TCL36748.1"/>
    <property type="molecule type" value="Genomic_DNA"/>
</dbReference>
<gene>
    <name evidence="4" type="ORF">EV210_10710</name>
</gene>
<proteinExistence type="predicted"/>
<dbReference type="Gene3D" id="1.10.357.10">
    <property type="entry name" value="Tetracycline Repressor, domain 2"/>
    <property type="match status" value="1"/>
</dbReference>